<dbReference type="Gene3D" id="3.40.50.2000">
    <property type="entry name" value="Glycogen Phosphorylase B"/>
    <property type="match status" value="1"/>
</dbReference>
<evidence type="ECO:0000313" key="1">
    <source>
        <dbReference type="EMBL" id="ARJ03934.1"/>
    </source>
</evidence>
<dbReference type="Proteomes" id="UP000192775">
    <property type="component" value="Chromosome"/>
</dbReference>
<dbReference type="KEGG" id="cphy:B5808_00815"/>
<evidence type="ECO:0000313" key="2">
    <source>
        <dbReference type="Proteomes" id="UP000192775"/>
    </source>
</evidence>
<gene>
    <name evidence="1" type="ORF">B5808_00815</name>
</gene>
<dbReference type="RefSeq" id="WP_085017746.1">
    <property type="nucleotide sequence ID" value="NZ_BMHD01000001.1"/>
</dbReference>
<organism evidence="1 2">
    <name type="scientific">Cnuibacter physcomitrellae</name>
    <dbReference type="NCBI Taxonomy" id="1619308"/>
    <lineage>
        <taxon>Bacteria</taxon>
        <taxon>Bacillati</taxon>
        <taxon>Actinomycetota</taxon>
        <taxon>Actinomycetes</taxon>
        <taxon>Micrococcales</taxon>
        <taxon>Microbacteriaceae</taxon>
        <taxon>Cnuibacter</taxon>
    </lineage>
</organism>
<proteinExistence type="predicted"/>
<accession>A0A1X9LFG5</accession>
<dbReference type="SUPFAM" id="SSF53756">
    <property type="entry name" value="UDP-Glycosyltransferase/glycogen phosphorylase"/>
    <property type="match status" value="1"/>
</dbReference>
<name>A0A1X9LFG5_9MICO</name>
<protein>
    <submittedName>
        <fullName evidence="1">Uncharacterized protein</fullName>
    </submittedName>
</protein>
<dbReference type="EMBL" id="CP020715">
    <property type="protein sequence ID" value="ARJ03934.1"/>
    <property type="molecule type" value="Genomic_DNA"/>
</dbReference>
<dbReference type="AlphaFoldDB" id="A0A1X9LFG5"/>
<reference evidence="1 2" key="1">
    <citation type="submission" date="2017-04" db="EMBL/GenBank/DDBJ databases">
        <authorList>
            <person name="Afonso C.L."/>
            <person name="Miller P.J."/>
            <person name="Scott M.A."/>
            <person name="Spackman E."/>
            <person name="Goraichik I."/>
            <person name="Dimitrov K.M."/>
            <person name="Suarez D.L."/>
            <person name="Swayne D.E."/>
        </authorList>
    </citation>
    <scope>NUCLEOTIDE SEQUENCE [LARGE SCALE GENOMIC DNA]</scope>
    <source>
        <strain evidence="2">XA(T)</strain>
    </source>
</reference>
<sequence length="339" mass="35233">MTIGWYVHHHGAGHLTRLLAVRPHLDDEVVVLSSMPAPSSLPPRTRWVALPRDDDGFGGSTGAAEAPVEADPTVGGLLHWAPLGHAGHRARLASIADVARDSTLDAMVVDVSVEVTLLSRLLGIPTVVFSQPGDRTDEPHRLAYRAASAIIAPWPEGVLSDAALLPVSDRVRWTGGISRYEPVPSASRSASATSRGGGVVVLGAHPGLDVEGLRLAAEGAGLAMTRVGATRETWTADPWPLLVAADVVISAAGQNSVADLAAADARAIVLPQARPFGEQDATGRVLDSLGLAVVAAPPRGAEAWRGLLDAALGLRPDWGRWQVAGAARRAADSIRGVVS</sequence>
<dbReference type="STRING" id="1619308.B5808_00815"/>
<keyword evidence="2" id="KW-1185">Reference proteome</keyword>